<evidence type="ECO:0000256" key="6">
    <source>
        <dbReference type="ARBA" id="ARBA00022989"/>
    </source>
</evidence>
<evidence type="ECO:0000256" key="5">
    <source>
        <dbReference type="ARBA" id="ARBA00022692"/>
    </source>
</evidence>
<proteinExistence type="inferred from homology"/>
<feature type="domain" description="Cation/H+ exchanger transmembrane" evidence="12">
    <location>
        <begin position="12"/>
        <end position="373"/>
    </location>
</feature>
<evidence type="ECO:0000256" key="3">
    <source>
        <dbReference type="ARBA" id="ARBA00022448"/>
    </source>
</evidence>
<evidence type="ECO:0000256" key="10">
    <source>
        <dbReference type="ARBA" id="ARBA00023201"/>
    </source>
</evidence>
<name>A0A1X6WNW9_9ENTE</name>
<dbReference type="RefSeq" id="WP_086951668.1">
    <property type="nucleotide sequence ID" value="NZ_FWFD01000012.1"/>
</dbReference>
<dbReference type="AlphaFoldDB" id="A0A1X6WNW9"/>
<comment type="subcellular location">
    <subcellularLocation>
        <location evidence="1">Membrane</location>
        <topology evidence="1">Multi-pass membrane protein</topology>
    </subcellularLocation>
</comment>
<reference evidence="14" key="1">
    <citation type="submission" date="2017-02" db="EMBL/GenBank/DDBJ databases">
        <authorList>
            <person name="Dridi B."/>
        </authorList>
    </citation>
    <scope>NUCLEOTIDE SEQUENCE [LARGE SCALE GENOMIC DNA]</scope>
    <source>
        <strain evidence="14">bH819</strain>
    </source>
</reference>
<dbReference type="InterPro" id="IPR038770">
    <property type="entry name" value="Na+/solute_symporter_sf"/>
</dbReference>
<feature type="transmembrane region" description="Helical" evidence="11">
    <location>
        <begin position="353"/>
        <end position="376"/>
    </location>
</feature>
<keyword evidence="6 11" id="KW-1133">Transmembrane helix</keyword>
<dbReference type="GO" id="GO:0008324">
    <property type="term" value="F:monoatomic cation transmembrane transporter activity"/>
    <property type="evidence" value="ECO:0007669"/>
    <property type="project" value="InterPro"/>
</dbReference>
<keyword evidence="4" id="KW-0050">Antiport</keyword>
<dbReference type="PANTHER" id="PTHR43562:SF3">
    <property type="entry name" value="SODIUM ION_PROTON EXCHANGER (EUROFUNG)"/>
    <property type="match status" value="1"/>
</dbReference>
<keyword evidence="5 11" id="KW-0812">Transmembrane</keyword>
<feature type="transmembrane region" description="Helical" evidence="11">
    <location>
        <begin position="29"/>
        <end position="47"/>
    </location>
</feature>
<sequence>MEFIVTMILVLISTKICGHISVRLGQPAVLGKLLIGIVLGPAVLSWVNTTDIFQEFSLIGVLLLMFLAGLETDTKQLKENFKPAVAVAVIGIIIPLFSAFLVGEAFGLDFEHSVFLGVLFSATSVSITVQVLKELSVMKTKEASTILGAAVVDDILVVILLAFAMSFLGGGDDAVSIPMILVKKVVFFISIYVFGKYILPVLLKTASKFKVTVPVTTMAVAICFAVAYFSEMLGMAGIIGTFFIGLFISDTEYKKEIEHSVDPIANAIFVPFFYVGVGLNVSFNGVIHQLPFLIICTVVAVLSKLVGGFIGAKATGFDKLSSLSIGAGMISRGEVALILATTGLTSGLLSEEYYTTVIISVILTTLIAPPLLKYYFGKLKTN</sequence>
<evidence type="ECO:0000256" key="8">
    <source>
        <dbReference type="ARBA" id="ARBA00023065"/>
    </source>
</evidence>
<dbReference type="Proteomes" id="UP000195918">
    <property type="component" value="Unassembled WGS sequence"/>
</dbReference>
<dbReference type="GO" id="GO:1902600">
    <property type="term" value="P:proton transmembrane transport"/>
    <property type="evidence" value="ECO:0007669"/>
    <property type="project" value="InterPro"/>
</dbReference>
<feature type="transmembrane region" description="Helical" evidence="11">
    <location>
        <begin position="144"/>
        <end position="168"/>
    </location>
</feature>
<evidence type="ECO:0000256" key="4">
    <source>
        <dbReference type="ARBA" id="ARBA00022449"/>
    </source>
</evidence>
<dbReference type="GO" id="GO:0015297">
    <property type="term" value="F:antiporter activity"/>
    <property type="evidence" value="ECO:0007669"/>
    <property type="project" value="UniProtKB-KW"/>
</dbReference>
<dbReference type="OrthoDB" id="9793589at2"/>
<organism evidence="13 14">
    <name type="scientific">Vagococcus fluvialis bH819</name>
    <dbReference type="NCBI Taxonomy" id="1255619"/>
    <lineage>
        <taxon>Bacteria</taxon>
        <taxon>Bacillati</taxon>
        <taxon>Bacillota</taxon>
        <taxon>Bacilli</taxon>
        <taxon>Lactobacillales</taxon>
        <taxon>Enterococcaceae</taxon>
        <taxon>Vagococcus</taxon>
    </lineage>
</organism>
<feature type="transmembrane region" description="Helical" evidence="11">
    <location>
        <begin position="180"/>
        <end position="199"/>
    </location>
</feature>
<feature type="transmembrane region" description="Helical" evidence="11">
    <location>
        <begin position="84"/>
        <end position="102"/>
    </location>
</feature>
<feature type="transmembrane region" description="Helical" evidence="11">
    <location>
        <begin position="53"/>
        <end position="72"/>
    </location>
</feature>
<evidence type="ECO:0000256" key="2">
    <source>
        <dbReference type="ARBA" id="ARBA00005551"/>
    </source>
</evidence>
<dbReference type="GO" id="GO:0006814">
    <property type="term" value="P:sodium ion transport"/>
    <property type="evidence" value="ECO:0007669"/>
    <property type="project" value="UniProtKB-KW"/>
</dbReference>
<protein>
    <submittedName>
        <fullName evidence="13">Na+/H+ antiporter</fullName>
    </submittedName>
</protein>
<dbReference type="InterPro" id="IPR006153">
    <property type="entry name" value="Cation/H_exchanger_TM"/>
</dbReference>
<evidence type="ECO:0000313" key="14">
    <source>
        <dbReference type="Proteomes" id="UP000195918"/>
    </source>
</evidence>
<keyword evidence="10" id="KW-0739">Sodium transport</keyword>
<dbReference type="GO" id="GO:0016020">
    <property type="term" value="C:membrane"/>
    <property type="evidence" value="ECO:0007669"/>
    <property type="project" value="UniProtKB-SubCell"/>
</dbReference>
<evidence type="ECO:0000256" key="11">
    <source>
        <dbReference type="SAM" id="Phobius"/>
    </source>
</evidence>
<evidence type="ECO:0000313" key="13">
    <source>
        <dbReference type="EMBL" id="SLM86031.1"/>
    </source>
</evidence>
<feature type="transmembrane region" description="Helical" evidence="11">
    <location>
        <begin position="265"/>
        <end position="283"/>
    </location>
</feature>
<evidence type="ECO:0000259" key="12">
    <source>
        <dbReference type="Pfam" id="PF00999"/>
    </source>
</evidence>
<dbReference type="InterPro" id="IPR004771">
    <property type="entry name" value="K/H_exchanger"/>
</dbReference>
<keyword evidence="14" id="KW-1185">Reference proteome</keyword>
<evidence type="ECO:0000256" key="1">
    <source>
        <dbReference type="ARBA" id="ARBA00004141"/>
    </source>
</evidence>
<dbReference type="EMBL" id="FWFD01000012">
    <property type="protein sequence ID" value="SLM86031.1"/>
    <property type="molecule type" value="Genomic_DNA"/>
</dbReference>
<feature type="transmembrane region" description="Helical" evidence="11">
    <location>
        <begin position="235"/>
        <end position="253"/>
    </location>
</feature>
<dbReference type="NCBIfam" id="TIGR00932">
    <property type="entry name" value="2a37"/>
    <property type="match status" value="1"/>
</dbReference>
<keyword evidence="7" id="KW-0915">Sodium</keyword>
<accession>A0A1X6WNW9</accession>
<dbReference type="Gene3D" id="1.20.1530.20">
    <property type="match status" value="1"/>
</dbReference>
<keyword evidence="8" id="KW-0406">Ion transport</keyword>
<feature type="transmembrane region" description="Helical" evidence="11">
    <location>
        <begin position="114"/>
        <end position="132"/>
    </location>
</feature>
<gene>
    <name evidence="13" type="ORF">FM121_08085</name>
</gene>
<feature type="transmembrane region" description="Helical" evidence="11">
    <location>
        <begin position="289"/>
        <end position="311"/>
    </location>
</feature>
<evidence type="ECO:0000256" key="9">
    <source>
        <dbReference type="ARBA" id="ARBA00023136"/>
    </source>
</evidence>
<keyword evidence="3" id="KW-0813">Transport</keyword>
<dbReference type="Pfam" id="PF00999">
    <property type="entry name" value="Na_H_Exchanger"/>
    <property type="match status" value="1"/>
</dbReference>
<keyword evidence="9 11" id="KW-0472">Membrane</keyword>
<evidence type="ECO:0000256" key="7">
    <source>
        <dbReference type="ARBA" id="ARBA00023053"/>
    </source>
</evidence>
<comment type="similarity">
    <text evidence="2">Belongs to the monovalent cation:proton antiporter 2 (CPA2) transporter (TC 2.A.37) family.</text>
</comment>
<dbReference type="PANTHER" id="PTHR43562">
    <property type="entry name" value="NAPA-TYPE SODIUM/HYDROGEN ANTIPORTER"/>
    <property type="match status" value="1"/>
</dbReference>